<evidence type="ECO:0000313" key="2">
    <source>
        <dbReference type="EMBL" id="VTJ54957.1"/>
    </source>
</evidence>
<evidence type="ECO:0000256" key="1">
    <source>
        <dbReference type="SAM" id="SignalP"/>
    </source>
</evidence>
<dbReference type="AlphaFoldDB" id="A0A5E4ACA6"/>
<protein>
    <submittedName>
        <fullName evidence="2">Uncharacterized protein</fullName>
    </submittedName>
</protein>
<accession>A0A5E4ACA6</accession>
<keyword evidence="1" id="KW-0732">Signal</keyword>
<organism evidence="2">
    <name type="scientific">Marmota monax</name>
    <name type="common">Woodchuck</name>
    <dbReference type="NCBI Taxonomy" id="9995"/>
    <lineage>
        <taxon>Eukaryota</taxon>
        <taxon>Metazoa</taxon>
        <taxon>Chordata</taxon>
        <taxon>Craniata</taxon>
        <taxon>Vertebrata</taxon>
        <taxon>Euteleostomi</taxon>
        <taxon>Mammalia</taxon>
        <taxon>Eutheria</taxon>
        <taxon>Euarchontoglires</taxon>
        <taxon>Glires</taxon>
        <taxon>Rodentia</taxon>
        <taxon>Sciuromorpha</taxon>
        <taxon>Sciuridae</taxon>
        <taxon>Xerinae</taxon>
        <taxon>Marmotini</taxon>
        <taxon>Marmota</taxon>
    </lineage>
</organism>
<dbReference type="EMBL" id="CABDUW010000043">
    <property type="protein sequence ID" value="VTJ54957.1"/>
    <property type="molecule type" value="Genomic_DNA"/>
</dbReference>
<sequence>MELSVLLLLALLTGLFLLLVRGHPKASGHLPPGPRPLPFLGNLLQMDRRGLLNSFLRVRQMDGALRWAGCCLCTWGSLSRKSKASFQLRGWVDGWCVKGLSLNLDGEWSDGQRHPCSAGAVRGALSSRGRVAVQRCVDVSCGADLCCPPSPSAVTWVPAYPWKRGTGWHQSRAYYFCQQEGAKAGLSQGWDQAREGGQGEGG</sequence>
<feature type="chain" id="PRO_5022942779" evidence="1">
    <location>
        <begin position="23"/>
        <end position="202"/>
    </location>
</feature>
<name>A0A5E4ACA6_MARMO</name>
<comment type="caution">
    <text evidence="2">The sequence shown here is derived from an EMBL/GenBank/DDBJ whole genome shotgun (WGS) entry which is preliminary data.</text>
</comment>
<proteinExistence type="predicted"/>
<gene>
    <name evidence="2" type="ORF">MONAX_5E035022</name>
</gene>
<feature type="signal peptide" evidence="1">
    <location>
        <begin position="1"/>
        <end position="22"/>
    </location>
</feature>
<reference evidence="2" key="1">
    <citation type="submission" date="2019-04" db="EMBL/GenBank/DDBJ databases">
        <authorList>
            <person name="Alioto T."/>
            <person name="Alioto T."/>
        </authorList>
    </citation>
    <scope>NUCLEOTIDE SEQUENCE [LARGE SCALE GENOMIC DNA]</scope>
</reference>